<dbReference type="PROSITE" id="PS00903">
    <property type="entry name" value="CYT_DCMP_DEAMINASES_1"/>
    <property type="match status" value="1"/>
</dbReference>
<evidence type="ECO:0000256" key="4">
    <source>
        <dbReference type="ARBA" id="ARBA00012783"/>
    </source>
</evidence>
<gene>
    <name evidence="13" type="ORF">S101395_01812</name>
</gene>
<keyword evidence="14" id="KW-1185">Reference proteome</keyword>
<dbReference type="NCBIfam" id="NF004064">
    <property type="entry name" value="PRK05578.1"/>
    <property type="match status" value="1"/>
</dbReference>
<dbReference type="InterPro" id="IPR016193">
    <property type="entry name" value="Cytidine_deaminase-like"/>
</dbReference>
<sequence>MPLFRVSLDYSSFCQNCCNHCVRFPPDERFLQKFYIFDLGVKKQPFLCKIKVLAVSKPLQEGINTLTKQELIAEALKARELAYVPYSKFKVGAALLTEDGKVYKGCNIENAAYSLCNCAERTALFKAYSEGDKAFKMLAVAADTPRPVSPCGACRQVIAELCSKNMPVILTNLKGQIEETTVQELLPGAFSSEDLHDKGKL</sequence>
<dbReference type="EMBL" id="CP021920">
    <property type="protein sequence ID" value="ASB88321.1"/>
    <property type="molecule type" value="Genomic_DNA"/>
</dbReference>
<dbReference type="PANTHER" id="PTHR11644">
    <property type="entry name" value="CYTIDINE DEAMINASE"/>
    <property type="match status" value="1"/>
</dbReference>
<comment type="similarity">
    <text evidence="3">Belongs to the cytidine and deoxycytidylate deaminase family.</text>
</comment>
<evidence type="ECO:0000256" key="11">
    <source>
        <dbReference type="ARBA" id="ARBA00049558"/>
    </source>
</evidence>
<name>A0ABN5AC68_9BACI</name>
<protein>
    <recommendedName>
        <fullName evidence="5">Cytidine deaminase</fullName>
        <ecNumber evidence="4">3.5.4.5</ecNumber>
    </recommendedName>
    <alternativeName>
        <fullName evidence="9">Cytidine aminohydrolase</fullName>
    </alternativeName>
</protein>
<evidence type="ECO:0000256" key="10">
    <source>
        <dbReference type="ARBA" id="ARBA00049252"/>
    </source>
</evidence>
<dbReference type="InterPro" id="IPR006262">
    <property type="entry name" value="Cyt_deam_tetra"/>
</dbReference>
<dbReference type="Proteomes" id="UP000196877">
    <property type="component" value="Chromosome"/>
</dbReference>
<keyword evidence="6" id="KW-0479">Metal-binding</keyword>
<comment type="cofactor">
    <cofactor evidence="1">
        <name>Zn(2+)</name>
        <dbReference type="ChEBI" id="CHEBI:29105"/>
    </cofactor>
</comment>
<comment type="catalytic activity">
    <reaction evidence="10">
        <text>2'-deoxycytidine + H2O + H(+) = 2'-deoxyuridine + NH4(+)</text>
        <dbReference type="Rhea" id="RHEA:13433"/>
        <dbReference type="ChEBI" id="CHEBI:15377"/>
        <dbReference type="ChEBI" id="CHEBI:15378"/>
        <dbReference type="ChEBI" id="CHEBI:15698"/>
        <dbReference type="ChEBI" id="CHEBI:16450"/>
        <dbReference type="ChEBI" id="CHEBI:28938"/>
        <dbReference type="EC" id="3.5.4.5"/>
    </reaction>
</comment>
<dbReference type="InterPro" id="IPR002125">
    <property type="entry name" value="CMP_dCMP_dom"/>
</dbReference>
<feature type="domain" description="CMP/dCMP-type deaminase" evidence="12">
    <location>
        <begin position="66"/>
        <end position="193"/>
    </location>
</feature>
<comment type="function">
    <text evidence="2">This enzyme scavenges exogenous and endogenous cytidine and 2'-deoxycytidine for UMP synthesis.</text>
</comment>
<dbReference type="InterPro" id="IPR050202">
    <property type="entry name" value="Cyt/Deoxycyt_deaminase"/>
</dbReference>
<dbReference type="Gene3D" id="3.40.140.10">
    <property type="entry name" value="Cytidine Deaminase, domain 2"/>
    <property type="match status" value="1"/>
</dbReference>
<dbReference type="PANTHER" id="PTHR11644:SF2">
    <property type="entry name" value="CYTIDINE DEAMINASE"/>
    <property type="match status" value="1"/>
</dbReference>
<dbReference type="CDD" id="cd01283">
    <property type="entry name" value="cytidine_deaminase"/>
    <property type="match status" value="1"/>
</dbReference>
<evidence type="ECO:0000313" key="14">
    <source>
        <dbReference type="Proteomes" id="UP000196877"/>
    </source>
</evidence>
<evidence type="ECO:0000256" key="8">
    <source>
        <dbReference type="ARBA" id="ARBA00022833"/>
    </source>
</evidence>
<dbReference type="GO" id="GO:0004126">
    <property type="term" value="F:cytidine deaminase activity"/>
    <property type="evidence" value="ECO:0007669"/>
    <property type="project" value="UniProtKB-EC"/>
</dbReference>
<evidence type="ECO:0000256" key="2">
    <source>
        <dbReference type="ARBA" id="ARBA00003949"/>
    </source>
</evidence>
<evidence type="ECO:0000256" key="9">
    <source>
        <dbReference type="ARBA" id="ARBA00032005"/>
    </source>
</evidence>
<proteinExistence type="inferred from homology"/>
<keyword evidence="8" id="KW-0862">Zinc</keyword>
<accession>A0ABN5AC68</accession>
<dbReference type="PROSITE" id="PS51747">
    <property type="entry name" value="CYT_DCMP_DEAMINASES_2"/>
    <property type="match status" value="1"/>
</dbReference>
<dbReference type="SUPFAM" id="SSF53927">
    <property type="entry name" value="Cytidine deaminase-like"/>
    <property type="match status" value="1"/>
</dbReference>
<evidence type="ECO:0000256" key="3">
    <source>
        <dbReference type="ARBA" id="ARBA00006576"/>
    </source>
</evidence>
<dbReference type="Pfam" id="PF00383">
    <property type="entry name" value="dCMP_cyt_deam_1"/>
    <property type="match status" value="1"/>
</dbReference>
<evidence type="ECO:0000256" key="6">
    <source>
        <dbReference type="ARBA" id="ARBA00022723"/>
    </source>
</evidence>
<comment type="catalytic activity">
    <reaction evidence="11">
        <text>cytidine + H2O + H(+) = uridine + NH4(+)</text>
        <dbReference type="Rhea" id="RHEA:16069"/>
        <dbReference type="ChEBI" id="CHEBI:15377"/>
        <dbReference type="ChEBI" id="CHEBI:15378"/>
        <dbReference type="ChEBI" id="CHEBI:16704"/>
        <dbReference type="ChEBI" id="CHEBI:17562"/>
        <dbReference type="ChEBI" id="CHEBI:28938"/>
        <dbReference type="EC" id="3.5.4.5"/>
    </reaction>
</comment>
<evidence type="ECO:0000313" key="13">
    <source>
        <dbReference type="EMBL" id="ASB88321.1"/>
    </source>
</evidence>
<dbReference type="NCBIfam" id="TIGR01354">
    <property type="entry name" value="cyt_deam_tetra"/>
    <property type="match status" value="1"/>
</dbReference>
<evidence type="ECO:0000256" key="1">
    <source>
        <dbReference type="ARBA" id="ARBA00001947"/>
    </source>
</evidence>
<dbReference type="InterPro" id="IPR016192">
    <property type="entry name" value="APOBEC/CMP_deaminase_Zn-bd"/>
</dbReference>
<keyword evidence="7 13" id="KW-0378">Hydrolase</keyword>
<evidence type="ECO:0000259" key="12">
    <source>
        <dbReference type="PROSITE" id="PS51747"/>
    </source>
</evidence>
<dbReference type="NCBIfam" id="NF009076">
    <property type="entry name" value="PRK12411.1"/>
    <property type="match status" value="1"/>
</dbReference>
<reference evidence="13 14" key="1">
    <citation type="submission" date="2017-06" db="EMBL/GenBank/DDBJ databases">
        <title>Genome sequence of Bacillus sonorensis strain SRCM101395.</title>
        <authorList>
            <person name="Cho S.H."/>
        </authorList>
    </citation>
    <scope>NUCLEOTIDE SEQUENCE [LARGE SCALE GENOMIC DNA]</scope>
    <source>
        <strain evidence="13 14">SRCM101395</strain>
    </source>
</reference>
<evidence type="ECO:0000256" key="7">
    <source>
        <dbReference type="ARBA" id="ARBA00022801"/>
    </source>
</evidence>
<evidence type="ECO:0000256" key="5">
    <source>
        <dbReference type="ARBA" id="ARBA00018266"/>
    </source>
</evidence>
<organism evidence="13 14">
    <name type="scientific">Bacillus sonorensis</name>
    <dbReference type="NCBI Taxonomy" id="119858"/>
    <lineage>
        <taxon>Bacteria</taxon>
        <taxon>Bacillati</taxon>
        <taxon>Bacillota</taxon>
        <taxon>Bacilli</taxon>
        <taxon>Bacillales</taxon>
        <taxon>Bacillaceae</taxon>
        <taxon>Bacillus</taxon>
    </lineage>
</organism>
<dbReference type="EC" id="3.5.4.5" evidence="4"/>